<gene>
    <name evidence="1" type="ORF">NPIL_93521</name>
</gene>
<accession>A0A8X6QER7</accession>
<name>A0A8X6QER7_NEPPI</name>
<dbReference type="Proteomes" id="UP000887013">
    <property type="component" value="Unassembled WGS sequence"/>
</dbReference>
<reference evidence="1" key="1">
    <citation type="submission" date="2020-08" db="EMBL/GenBank/DDBJ databases">
        <title>Multicomponent nature underlies the extraordinary mechanical properties of spider dragline silk.</title>
        <authorList>
            <person name="Kono N."/>
            <person name="Nakamura H."/>
            <person name="Mori M."/>
            <person name="Yoshida Y."/>
            <person name="Ohtoshi R."/>
            <person name="Malay A.D."/>
            <person name="Moran D.A.P."/>
            <person name="Tomita M."/>
            <person name="Numata K."/>
            <person name="Arakawa K."/>
        </authorList>
    </citation>
    <scope>NUCLEOTIDE SEQUENCE</scope>
</reference>
<protein>
    <submittedName>
        <fullName evidence="1">Uncharacterized protein</fullName>
    </submittedName>
</protein>
<dbReference type="AlphaFoldDB" id="A0A8X6QER7"/>
<proteinExistence type="predicted"/>
<comment type="caution">
    <text evidence="1">The sequence shown here is derived from an EMBL/GenBank/DDBJ whole genome shotgun (WGS) entry which is preliminary data.</text>
</comment>
<dbReference type="EMBL" id="BMAW01080095">
    <property type="protein sequence ID" value="GFU18057.1"/>
    <property type="molecule type" value="Genomic_DNA"/>
</dbReference>
<evidence type="ECO:0000313" key="1">
    <source>
        <dbReference type="EMBL" id="GFU18057.1"/>
    </source>
</evidence>
<sequence>MGVMRSSIIMKKDPLGGEDDVCFKCISVSLIWVCSGDTPICRRNNKSHKCRIFFKTYQMLHIMSRDKVFQYLLCSDATVLQILVDYCFHHSFTQTQLYTDIRTHKPSTVCIHFILSSNGVIADHNDYPGLFRSEVENHSFRNHLYHMFTAIRHKQYLPYSISFVTIRQYMSLTVALLSTVKF</sequence>
<organism evidence="1 2">
    <name type="scientific">Nephila pilipes</name>
    <name type="common">Giant wood spider</name>
    <name type="synonym">Nephila maculata</name>
    <dbReference type="NCBI Taxonomy" id="299642"/>
    <lineage>
        <taxon>Eukaryota</taxon>
        <taxon>Metazoa</taxon>
        <taxon>Ecdysozoa</taxon>
        <taxon>Arthropoda</taxon>
        <taxon>Chelicerata</taxon>
        <taxon>Arachnida</taxon>
        <taxon>Araneae</taxon>
        <taxon>Araneomorphae</taxon>
        <taxon>Entelegynae</taxon>
        <taxon>Araneoidea</taxon>
        <taxon>Nephilidae</taxon>
        <taxon>Nephila</taxon>
    </lineage>
</organism>
<keyword evidence="2" id="KW-1185">Reference proteome</keyword>
<evidence type="ECO:0000313" key="2">
    <source>
        <dbReference type="Proteomes" id="UP000887013"/>
    </source>
</evidence>